<dbReference type="GO" id="GO:0017056">
    <property type="term" value="F:structural constituent of nuclear pore"/>
    <property type="evidence" value="ECO:0007669"/>
    <property type="project" value="InterPro"/>
</dbReference>
<dbReference type="Pfam" id="PF10168">
    <property type="entry name" value="Nup88"/>
    <property type="match status" value="2"/>
</dbReference>
<feature type="compositionally biased region" description="Pro residues" evidence="8">
    <location>
        <begin position="30"/>
        <end position="39"/>
    </location>
</feature>
<dbReference type="InterPro" id="IPR036322">
    <property type="entry name" value="WD40_repeat_dom_sf"/>
</dbReference>
<evidence type="ECO:0000256" key="2">
    <source>
        <dbReference type="ARBA" id="ARBA00022448"/>
    </source>
</evidence>
<reference evidence="9" key="1">
    <citation type="journal article" date="2015" name="Nat. Genet.">
        <title>The pineapple genome and the evolution of CAM photosynthesis.</title>
        <authorList>
            <person name="Ming R."/>
            <person name="VanBuren R."/>
            <person name="Wai C.M."/>
            <person name="Tang H."/>
            <person name="Schatz M.C."/>
            <person name="Bowers J.E."/>
            <person name="Lyons E."/>
            <person name="Wang M.L."/>
            <person name="Chen J."/>
            <person name="Biggers E."/>
            <person name="Zhang J."/>
            <person name="Huang L."/>
            <person name="Zhang L."/>
            <person name="Miao W."/>
            <person name="Zhang J."/>
            <person name="Ye Z."/>
            <person name="Miao C."/>
            <person name="Lin Z."/>
            <person name="Wang H."/>
            <person name="Zhou H."/>
            <person name="Yim W.C."/>
            <person name="Priest H.D."/>
            <person name="Zheng C."/>
            <person name="Woodhouse M."/>
            <person name="Edger P.P."/>
            <person name="Guyot R."/>
            <person name="Guo H.B."/>
            <person name="Guo H."/>
            <person name="Zheng G."/>
            <person name="Singh R."/>
            <person name="Sharma A."/>
            <person name="Min X."/>
            <person name="Zheng Y."/>
            <person name="Lee H."/>
            <person name="Gurtowski J."/>
            <person name="Sedlazeck F.J."/>
            <person name="Harkess A."/>
            <person name="McKain M.R."/>
            <person name="Liao Z."/>
            <person name="Fang J."/>
            <person name="Liu J."/>
            <person name="Zhang X."/>
            <person name="Zhang Q."/>
            <person name="Hu W."/>
            <person name="Qin Y."/>
            <person name="Wang K."/>
            <person name="Chen L.Y."/>
            <person name="Shirley N."/>
            <person name="Lin Y.R."/>
            <person name="Liu L.Y."/>
            <person name="Hernandez A.G."/>
            <person name="Wright C.L."/>
            <person name="Bulone V."/>
            <person name="Tuskan G.A."/>
            <person name="Heath K."/>
            <person name="Zee F."/>
            <person name="Moore P.H."/>
            <person name="Sunkar R."/>
            <person name="Leebens-Mack J.H."/>
            <person name="Mockler T."/>
            <person name="Bennetzen J.L."/>
            <person name="Freeling M."/>
            <person name="Sankoff D."/>
            <person name="Paterson A.H."/>
            <person name="Zhu X."/>
            <person name="Yang X."/>
            <person name="Smith J.A."/>
            <person name="Cushman J.C."/>
            <person name="Paull R.E."/>
            <person name="Yu Q."/>
        </authorList>
    </citation>
    <scope>NUCLEOTIDE SEQUENCE [LARGE SCALE GENOMIC DNA]</scope>
    <source>
        <strain evidence="9">cv. F153</strain>
    </source>
</reference>
<accession>A0A6P5G589</accession>
<dbReference type="SUPFAM" id="SSF50978">
    <property type="entry name" value="WD40 repeat-like"/>
    <property type="match status" value="1"/>
</dbReference>
<dbReference type="GeneID" id="109720640"/>
<keyword evidence="6" id="KW-0906">Nuclear pore complex</keyword>
<dbReference type="GO" id="GO:0000056">
    <property type="term" value="P:ribosomal small subunit export from nucleus"/>
    <property type="evidence" value="ECO:0007669"/>
    <property type="project" value="InterPro"/>
</dbReference>
<keyword evidence="7" id="KW-0539">Nucleus</keyword>
<protein>
    <submittedName>
        <fullName evidence="10">Nuclear pore complex protein NUP88</fullName>
    </submittedName>
</protein>
<dbReference type="GO" id="GO:0006406">
    <property type="term" value="P:mRNA export from nucleus"/>
    <property type="evidence" value="ECO:0007669"/>
    <property type="project" value="TreeGrafter"/>
</dbReference>
<keyword evidence="3" id="KW-0509">mRNA transport</keyword>
<evidence type="ECO:0000313" key="10">
    <source>
        <dbReference type="RefSeq" id="XP_020103469.1"/>
    </source>
</evidence>
<comment type="subcellular location">
    <subcellularLocation>
        <location evidence="1">Nucleus</location>
        <location evidence="1">Nuclear pore complex</location>
    </subcellularLocation>
</comment>
<organism evidence="9 10">
    <name type="scientific">Ananas comosus</name>
    <name type="common">Pineapple</name>
    <name type="synonym">Ananas ananas</name>
    <dbReference type="NCBI Taxonomy" id="4615"/>
    <lineage>
        <taxon>Eukaryota</taxon>
        <taxon>Viridiplantae</taxon>
        <taxon>Streptophyta</taxon>
        <taxon>Embryophyta</taxon>
        <taxon>Tracheophyta</taxon>
        <taxon>Spermatophyta</taxon>
        <taxon>Magnoliopsida</taxon>
        <taxon>Liliopsida</taxon>
        <taxon>Poales</taxon>
        <taxon>Bromeliaceae</taxon>
        <taxon>Bromelioideae</taxon>
        <taxon>Ananas</taxon>
    </lineage>
</organism>
<dbReference type="InterPro" id="IPR019321">
    <property type="entry name" value="Nucleoporin_Nup88"/>
</dbReference>
<name>A0A6P5G589_ANACO</name>
<feature type="compositionally biased region" description="Pro residues" evidence="8">
    <location>
        <begin position="7"/>
        <end position="17"/>
    </location>
</feature>
<dbReference type="GO" id="GO:0006606">
    <property type="term" value="P:protein import into nucleus"/>
    <property type="evidence" value="ECO:0007669"/>
    <property type="project" value="TreeGrafter"/>
</dbReference>
<evidence type="ECO:0000256" key="3">
    <source>
        <dbReference type="ARBA" id="ARBA00022816"/>
    </source>
</evidence>
<dbReference type="InterPro" id="IPR037700">
    <property type="entry name" value="NUP88/NUP82"/>
</dbReference>
<keyword evidence="2" id="KW-0813">Transport</keyword>
<evidence type="ECO:0000256" key="5">
    <source>
        <dbReference type="ARBA" id="ARBA00023010"/>
    </source>
</evidence>
<evidence type="ECO:0000256" key="6">
    <source>
        <dbReference type="ARBA" id="ARBA00023132"/>
    </source>
</evidence>
<keyword evidence="9" id="KW-1185">Reference proteome</keyword>
<feature type="region of interest" description="Disordered" evidence="8">
    <location>
        <begin position="1"/>
        <end position="86"/>
    </location>
</feature>
<keyword evidence="4" id="KW-0653">Protein transport</keyword>
<sequence>MAIMKAPSPPSSPPPPHGSDGGGSIRRSPAPTPAPPAPLSLPSDPQKKPSLEWVPLQKHPVFASRSPISSDSGELRRGSAASGGGSSAAWDAALSRLYVWDSVSRCVHRLALRLRDLDADSASSTDFSVVVEAAIPSEKLIPDTQIPSIVSHISLNADGSSLILAGSDFLRVIYIYERISVNGNTVTCRMVSVASQILTGENSGLQALQISWHPFSNSHLGVLTSDSVFRLFDLSSDLERPEQEYYLQPIKPGSCHNAVSICPVAFSYGGHHLWDRFSVFILFSDGSIYVLCPVVPFGSLFNRRYIQEIYEDVIAFGLTSLNPKIVSNSRLAISWLEATFPDVADQSTEVGSVSLARAHAYAPVDASLSFQGPLCKVSHGEENNNIEGKAVGFLYNSVGKDSIIVTAWSSGQLQIDAFADEIQPHWNTSFPPRLDIDRHGDLRGFAMICESNFQDNSASKLQNQLEMGSNSSNNVDSVWLGPSPPLLRLALVDLALPNANPSCMLSLFPDPLVGERFYCVHGGGIDMVSLHFLPFSDAGTNPKPPSVHPILATGNEESCSPFLSGFVTIADAYGHLQIVGITLSYECIVVEMKGWKEPMPINYEFDSKSANDEEAATIPEFISKELLAGPKTIILPASASLRSLTADSIEGRSTLHHYIKLFHENYVEYAHKVYIELKEHADYLKTVIDAQQKRLHAVKQSLARYETKEQGINDRIDRAFKVYELLEMRLESFKTLPARNKKPLSRAEREFKAQLDRFGNIELDALHSAIEALNARMKRYSQPSLVGSSPQQTSLRGRNYISDNQMSLLKSSLEKLSIINEQNTQKLKLIENELKSQE</sequence>
<gene>
    <name evidence="10" type="primary">LOC109720640</name>
</gene>
<keyword evidence="5" id="KW-0811">Translocation</keyword>
<proteinExistence type="predicted"/>
<reference evidence="10" key="2">
    <citation type="submission" date="2025-08" db="UniProtKB">
        <authorList>
            <consortium name="RefSeq"/>
        </authorList>
    </citation>
    <scope>IDENTIFICATION</scope>
    <source>
        <tissue evidence="10">Leaf</tissue>
    </source>
</reference>
<dbReference type="OrthoDB" id="341482at2759"/>
<dbReference type="RefSeq" id="XP_020103469.1">
    <property type="nucleotide sequence ID" value="XM_020247880.1"/>
</dbReference>
<evidence type="ECO:0000256" key="4">
    <source>
        <dbReference type="ARBA" id="ARBA00022927"/>
    </source>
</evidence>
<dbReference type="AlphaFoldDB" id="A0A6P5G589"/>
<dbReference type="Proteomes" id="UP000515123">
    <property type="component" value="Linkage group 14"/>
</dbReference>
<evidence type="ECO:0000256" key="1">
    <source>
        <dbReference type="ARBA" id="ARBA00004567"/>
    </source>
</evidence>
<dbReference type="GO" id="GO:0000055">
    <property type="term" value="P:ribosomal large subunit export from nucleus"/>
    <property type="evidence" value="ECO:0007669"/>
    <property type="project" value="InterPro"/>
</dbReference>
<evidence type="ECO:0000256" key="8">
    <source>
        <dbReference type="SAM" id="MobiDB-lite"/>
    </source>
</evidence>
<dbReference type="PANTHER" id="PTHR13257:SF0">
    <property type="entry name" value="NUCLEAR PORE COMPLEX PROTEIN NUP88"/>
    <property type="match status" value="1"/>
</dbReference>
<evidence type="ECO:0000256" key="7">
    <source>
        <dbReference type="ARBA" id="ARBA00023242"/>
    </source>
</evidence>
<dbReference type="PANTHER" id="PTHR13257">
    <property type="entry name" value="NUCLEOPORIN NUP84-RELATED"/>
    <property type="match status" value="1"/>
</dbReference>
<dbReference type="GO" id="GO:0005643">
    <property type="term" value="C:nuclear pore"/>
    <property type="evidence" value="ECO:0007669"/>
    <property type="project" value="UniProtKB-SubCell"/>
</dbReference>
<evidence type="ECO:0000313" key="9">
    <source>
        <dbReference type="Proteomes" id="UP000515123"/>
    </source>
</evidence>